<dbReference type="Pfam" id="PF00593">
    <property type="entry name" value="TonB_dep_Rec_b-barrel"/>
    <property type="match status" value="1"/>
</dbReference>
<dbReference type="Gene3D" id="2.40.170.20">
    <property type="entry name" value="TonB-dependent receptor, beta-barrel domain"/>
    <property type="match status" value="2"/>
</dbReference>
<dbReference type="EMBL" id="CP016268">
    <property type="protein sequence ID" value="ANO50094.1"/>
    <property type="molecule type" value="Genomic_DNA"/>
</dbReference>
<dbReference type="InterPro" id="IPR012910">
    <property type="entry name" value="Plug_dom"/>
</dbReference>
<evidence type="ECO:0000256" key="10">
    <source>
        <dbReference type="ARBA" id="ARBA00023237"/>
    </source>
</evidence>
<keyword evidence="15" id="KW-1185">Reference proteome</keyword>
<keyword evidence="8 11" id="KW-0798">TonB box</keyword>
<dbReference type="GO" id="GO:0009279">
    <property type="term" value="C:cell outer membrane"/>
    <property type="evidence" value="ECO:0007669"/>
    <property type="project" value="UniProtKB-SubCell"/>
</dbReference>
<dbReference type="STRING" id="1548547.BA177_01655"/>
<dbReference type="InterPro" id="IPR036942">
    <property type="entry name" value="Beta-barrel_TonB_sf"/>
</dbReference>
<evidence type="ECO:0000259" key="13">
    <source>
        <dbReference type="Pfam" id="PF07715"/>
    </source>
</evidence>
<evidence type="ECO:0000256" key="8">
    <source>
        <dbReference type="ARBA" id="ARBA00023077"/>
    </source>
</evidence>
<evidence type="ECO:0000256" key="1">
    <source>
        <dbReference type="ARBA" id="ARBA00004571"/>
    </source>
</evidence>
<protein>
    <recommendedName>
        <fullName evidence="16">TonB-dependent receptor</fullName>
    </recommendedName>
</protein>
<comment type="subcellular location">
    <subcellularLocation>
        <location evidence="1">Cell outer membrane</location>
        <topology evidence="1">Multi-pass membrane protein</topology>
    </subcellularLocation>
</comment>
<evidence type="ECO:0000256" key="6">
    <source>
        <dbReference type="ARBA" id="ARBA00023004"/>
    </source>
</evidence>
<evidence type="ECO:0008006" key="16">
    <source>
        <dbReference type="Google" id="ProtNLM"/>
    </source>
</evidence>
<proteinExistence type="inferred from homology"/>
<dbReference type="PANTHER" id="PTHR32552">
    <property type="entry name" value="FERRICHROME IRON RECEPTOR-RELATED"/>
    <property type="match status" value="1"/>
</dbReference>
<dbReference type="AlphaFoldDB" id="A0A193LCH1"/>
<dbReference type="SUPFAM" id="SSF56935">
    <property type="entry name" value="Porins"/>
    <property type="match status" value="1"/>
</dbReference>
<keyword evidence="9 11" id="KW-0472">Membrane</keyword>
<keyword evidence="7" id="KW-0406">Ion transport</keyword>
<dbReference type="KEGG" id="woc:BA177_01655"/>
<dbReference type="GO" id="GO:0006826">
    <property type="term" value="P:iron ion transport"/>
    <property type="evidence" value="ECO:0007669"/>
    <property type="project" value="UniProtKB-KW"/>
</dbReference>
<reference evidence="14 15" key="1">
    <citation type="submission" date="2016-06" db="EMBL/GenBank/DDBJ databases">
        <title>Complete genome sequence of a deep-branching marine Gamma Proteobacterium Woeseia oceani type strain XK5.</title>
        <authorList>
            <person name="Mu D."/>
            <person name="Du Z."/>
        </authorList>
    </citation>
    <scope>NUCLEOTIDE SEQUENCE [LARGE SCALE GENOMIC DNA]</scope>
    <source>
        <strain evidence="14 15">XK5</strain>
    </source>
</reference>
<accession>A0A193LCH1</accession>
<sequence>MNSPHKLISLTPVAAAVTAALCPGQSAEAQEATGRTDFLEEITVTARKRTESAQDIPSAIQAISQESLATMGAKGMEDYSRFVPSINVVSYGAGSSVVVFRGAITGPSFIGQATSSVYLDEISVTQTGSQPNIRTVDIARVEALSGPQGTLYGSDAQAGTLRIVTNQPVLNEFEAMFDSELRGGSQSDVSYRSSLMFNVPLVDDKLAMRVVGYKDHDGGYIDNVFGRTADSYGFGGENKAPSGWGTLDNSASVKDRWNDADVVGGRIHLLWNMNDRWSTTLSYHHQSTDSGAENYYDPFVGDLETVRFHHEWRKEDFNMASIKVDGDLGFAQLVAAVSYYERKAESQFDNTNYAHYWAAQYCHDSSYTPNPAMPYYWTNPETGYLVLFPVYCQGPTVESDYLTKSAGKSDDDKLTAEIRLSSEGETFDWIVGLYREESGNGALEGTPFAVPTTGGDGSNEIYQNSVSLQYWEMYWSNYYGTPTTYPNAQAHWYSGGHTDWEQTAVFGETTWHINDQWDLTLGGRYFDRSNVRQTWVDHPGGPTWADGEPDTTSGDRDYRVANNGAPPKVSGGETQFIPKISLNYNFADNKMVYALYTRGLRQGGVNNIRGEPFFPRAYESDIMDNYEVGYKSTFGQGRGRFNMTAYNMVWDKYQLSLVDPTDPPCEVNGVIDYELSIAGVCGQPYQNLIANAGNAHIDGVNVEVDYALGENWTLGMNYEWMEAETDTDQDLTGDGEPDLVAGLRLPLVPSSKAAWWVGYSKPTQMFGGTEFSVRTQWSYTGDSLTILDPRGLEDPNPQFKSPSYVIGDLRFSLDAEDWGVSFFINNLTDERAVYTTGTGTFEWGAAQTAEGRAHHSTLYVARPREAGVRFWKGWGE</sequence>
<dbReference type="InterPro" id="IPR039426">
    <property type="entry name" value="TonB-dep_rcpt-like"/>
</dbReference>
<organism evidence="14 15">
    <name type="scientific">Woeseia oceani</name>
    <dbReference type="NCBI Taxonomy" id="1548547"/>
    <lineage>
        <taxon>Bacteria</taxon>
        <taxon>Pseudomonadati</taxon>
        <taxon>Pseudomonadota</taxon>
        <taxon>Gammaproteobacteria</taxon>
        <taxon>Woeseiales</taxon>
        <taxon>Woeseiaceae</taxon>
        <taxon>Woeseia</taxon>
    </lineage>
</organism>
<dbReference type="Proteomes" id="UP000092695">
    <property type="component" value="Chromosome"/>
</dbReference>
<dbReference type="InterPro" id="IPR000531">
    <property type="entry name" value="Beta-barrel_TonB"/>
</dbReference>
<dbReference type="Pfam" id="PF07715">
    <property type="entry name" value="Plug"/>
    <property type="match status" value="1"/>
</dbReference>
<evidence type="ECO:0000256" key="2">
    <source>
        <dbReference type="ARBA" id="ARBA00022448"/>
    </source>
</evidence>
<evidence type="ECO:0000259" key="12">
    <source>
        <dbReference type="Pfam" id="PF00593"/>
    </source>
</evidence>
<keyword evidence="6" id="KW-0408">Iron</keyword>
<keyword evidence="10" id="KW-0998">Cell outer membrane</keyword>
<dbReference type="OrthoDB" id="127311at2"/>
<evidence type="ECO:0000313" key="14">
    <source>
        <dbReference type="EMBL" id="ANO50094.1"/>
    </source>
</evidence>
<keyword evidence="5" id="KW-0812">Transmembrane</keyword>
<feature type="domain" description="TonB-dependent receptor-like beta-barrel" evidence="12">
    <location>
        <begin position="401"/>
        <end position="827"/>
    </location>
</feature>
<keyword evidence="4" id="KW-0410">Iron transport</keyword>
<name>A0A193LCH1_9GAMM</name>
<dbReference type="PANTHER" id="PTHR32552:SF81">
    <property type="entry name" value="TONB-DEPENDENT OUTER MEMBRANE RECEPTOR"/>
    <property type="match status" value="1"/>
</dbReference>
<keyword evidence="3" id="KW-1134">Transmembrane beta strand</keyword>
<evidence type="ECO:0000256" key="4">
    <source>
        <dbReference type="ARBA" id="ARBA00022496"/>
    </source>
</evidence>
<keyword evidence="2" id="KW-0813">Transport</keyword>
<evidence type="ECO:0000313" key="15">
    <source>
        <dbReference type="Proteomes" id="UP000092695"/>
    </source>
</evidence>
<dbReference type="RefSeq" id="WP_068612166.1">
    <property type="nucleotide sequence ID" value="NZ_CP016268.1"/>
</dbReference>
<feature type="domain" description="TonB-dependent receptor plug" evidence="13">
    <location>
        <begin position="53"/>
        <end position="160"/>
    </location>
</feature>
<evidence type="ECO:0000256" key="3">
    <source>
        <dbReference type="ARBA" id="ARBA00022452"/>
    </source>
</evidence>
<evidence type="ECO:0000256" key="11">
    <source>
        <dbReference type="RuleBase" id="RU003357"/>
    </source>
</evidence>
<gene>
    <name evidence="14" type="ORF">BA177_01655</name>
</gene>
<evidence type="ECO:0000256" key="9">
    <source>
        <dbReference type="ARBA" id="ARBA00023136"/>
    </source>
</evidence>
<comment type="similarity">
    <text evidence="11">Belongs to the TonB-dependent receptor family.</text>
</comment>
<evidence type="ECO:0000256" key="5">
    <source>
        <dbReference type="ARBA" id="ARBA00022692"/>
    </source>
</evidence>
<evidence type="ECO:0000256" key="7">
    <source>
        <dbReference type="ARBA" id="ARBA00023065"/>
    </source>
</evidence>